<evidence type="ECO:0000313" key="1">
    <source>
        <dbReference type="EMBL" id="SAL67873.1"/>
    </source>
</evidence>
<dbReference type="OrthoDB" id="9131139at2"/>
<organism evidence="1 2">
    <name type="scientific">Caballeronia humi</name>
    <dbReference type="NCBI Taxonomy" id="326474"/>
    <lineage>
        <taxon>Bacteria</taxon>
        <taxon>Pseudomonadati</taxon>
        <taxon>Pseudomonadota</taxon>
        <taxon>Betaproteobacteria</taxon>
        <taxon>Burkholderiales</taxon>
        <taxon>Burkholderiaceae</taxon>
        <taxon>Caballeronia</taxon>
    </lineage>
</organism>
<proteinExistence type="predicted"/>
<name>A0A158JHE5_9BURK</name>
<protein>
    <submittedName>
        <fullName evidence="1">Uncharacterized protein</fullName>
    </submittedName>
</protein>
<dbReference type="AlphaFoldDB" id="A0A158JHE5"/>
<sequence>MTMHRVFARKKKPPRERLNWLLVAIASGRYGHKVTTTTPTFLADYVAAVNGTITASESGPRCMTLGQDLAELVARGHLTRERAKSPERGATSAFHYGLTSAGETHAAIAAQEKDYL</sequence>
<gene>
    <name evidence="1" type="ORF">AWB65_06610</name>
</gene>
<dbReference type="Proteomes" id="UP000054977">
    <property type="component" value="Unassembled WGS sequence"/>
</dbReference>
<reference evidence="1" key="1">
    <citation type="submission" date="2016-01" db="EMBL/GenBank/DDBJ databases">
        <authorList>
            <person name="Peeters C."/>
        </authorList>
    </citation>
    <scope>NUCLEOTIDE SEQUENCE [LARGE SCALE GENOMIC DNA]</scope>
    <source>
        <strain evidence="1">LMG 22934</strain>
    </source>
</reference>
<accession>A0A158JHE5</accession>
<dbReference type="EMBL" id="FCNW02000096">
    <property type="protein sequence ID" value="SAL67873.1"/>
    <property type="molecule type" value="Genomic_DNA"/>
</dbReference>
<keyword evidence="2" id="KW-1185">Reference proteome</keyword>
<evidence type="ECO:0000313" key="2">
    <source>
        <dbReference type="Proteomes" id="UP000054977"/>
    </source>
</evidence>
<comment type="caution">
    <text evidence="1">The sequence shown here is derived from an EMBL/GenBank/DDBJ whole genome shotgun (WGS) entry which is preliminary data.</text>
</comment>